<sequence length="76" mass="8677">MLTVKELDEEYAKTLISRGIPPDMELGGEFVEFESDSDPKTHVNVLEMAGVNSKITQKELNERYKLINELFNSTDK</sequence>
<proteinExistence type="predicted"/>
<reference evidence="1 2" key="1">
    <citation type="submission" date="2015-09" db="EMBL/GenBank/DDBJ databases">
        <authorList>
            <consortium name="Pathogen Informatics"/>
        </authorList>
    </citation>
    <scope>NUCLEOTIDE SEQUENCE [LARGE SCALE GENOMIC DNA]</scope>
    <source>
        <strain evidence="1 2">2789STDY5834908</strain>
    </source>
</reference>
<gene>
    <name evidence="1" type="ORF">ERS852520_00297</name>
</gene>
<name>A0A174JB74_ANAHA</name>
<organism evidence="1 2">
    <name type="scientific">Anaerostipes hadrus</name>
    <dbReference type="NCBI Taxonomy" id="649756"/>
    <lineage>
        <taxon>Bacteria</taxon>
        <taxon>Bacillati</taxon>
        <taxon>Bacillota</taxon>
        <taxon>Clostridia</taxon>
        <taxon>Lachnospirales</taxon>
        <taxon>Lachnospiraceae</taxon>
        <taxon>Anaerostipes</taxon>
    </lineage>
</organism>
<dbReference type="AlphaFoldDB" id="A0A174JB74"/>
<protein>
    <submittedName>
        <fullName evidence="1">Uncharacterized protein</fullName>
    </submittedName>
</protein>
<dbReference type="RefSeq" id="WP_055159102.1">
    <property type="nucleotide sequence ID" value="NZ_CZAU01000002.1"/>
</dbReference>
<evidence type="ECO:0000313" key="1">
    <source>
        <dbReference type="EMBL" id="CUO96893.1"/>
    </source>
</evidence>
<accession>A0A174JB74</accession>
<evidence type="ECO:0000313" key="2">
    <source>
        <dbReference type="Proteomes" id="UP000095564"/>
    </source>
</evidence>
<dbReference type="Proteomes" id="UP000095564">
    <property type="component" value="Unassembled WGS sequence"/>
</dbReference>
<dbReference type="EMBL" id="CZAU01000002">
    <property type="protein sequence ID" value="CUO96893.1"/>
    <property type="molecule type" value="Genomic_DNA"/>
</dbReference>